<protein>
    <submittedName>
        <fullName evidence="3">Uncharacterized protein</fullName>
    </submittedName>
</protein>
<evidence type="ECO:0000313" key="3">
    <source>
        <dbReference type="EMBL" id="RWR89519.1"/>
    </source>
</evidence>
<reference evidence="3 4" key="1">
    <citation type="journal article" date="2019" name="Nat. Plants">
        <title>Stout camphor tree genome fills gaps in understanding of flowering plant genome evolution.</title>
        <authorList>
            <person name="Chaw S.M."/>
            <person name="Liu Y.C."/>
            <person name="Wu Y.W."/>
            <person name="Wang H.Y."/>
            <person name="Lin C.I."/>
            <person name="Wu C.S."/>
            <person name="Ke H.M."/>
            <person name="Chang L.Y."/>
            <person name="Hsu C.Y."/>
            <person name="Yang H.T."/>
            <person name="Sudianto E."/>
            <person name="Hsu M.H."/>
            <person name="Wu K.P."/>
            <person name="Wang L.N."/>
            <person name="Leebens-Mack J.H."/>
            <person name="Tsai I.J."/>
        </authorList>
    </citation>
    <scope>NUCLEOTIDE SEQUENCE [LARGE SCALE GENOMIC DNA]</scope>
    <source>
        <strain evidence="4">cv. Chaw 1501</strain>
        <tissue evidence="3">Young leaves</tissue>
    </source>
</reference>
<accession>A0A443PFI0</accession>
<keyword evidence="2" id="KW-1133">Transmembrane helix</keyword>
<keyword evidence="2" id="KW-0472">Membrane</keyword>
<feature type="compositionally biased region" description="Acidic residues" evidence="1">
    <location>
        <begin position="358"/>
        <end position="374"/>
    </location>
</feature>
<name>A0A443PFI0_9MAGN</name>
<dbReference type="Proteomes" id="UP000283530">
    <property type="component" value="Unassembled WGS sequence"/>
</dbReference>
<organism evidence="3 4">
    <name type="scientific">Cinnamomum micranthum f. kanehirae</name>
    <dbReference type="NCBI Taxonomy" id="337451"/>
    <lineage>
        <taxon>Eukaryota</taxon>
        <taxon>Viridiplantae</taxon>
        <taxon>Streptophyta</taxon>
        <taxon>Embryophyta</taxon>
        <taxon>Tracheophyta</taxon>
        <taxon>Spermatophyta</taxon>
        <taxon>Magnoliopsida</taxon>
        <taxon>Magnoliidae</taxon>
        <taxon>Laurales</taxon>
        <taxon>Lauraceae</taxon>
        <taxon>Cinnamomum</taxon>
    </lineage>
</organism>
<evidence type="ECO:0000256" key="2">
    <source>
        <dbReference type="SAM" id="Phobius"/>
    </source>
</evidence>
<feature type="transmembrane region" description="Helical" evidence="2">
    <location>
        <begin position="464"/>
        <end position="485"/>
    </location>
</feature>
<evidence type="ECO:0000313" key="4">
    <source>
        <dbReference type="Proteomes" id="UP000283530"/>
    </source>
</evidence>
<keyword evidence="2" id="KW-0812">Transmembrane</keyword>
<gene>
    <name evidence="3" type="ORF">CKAN_01857900</name>
</gene>
<evidence type="ECO:0000256" key="1">
    <source>
        <dbReference type="SAM" id="MobiDB-lite"/>
    </source>
</evidence>
<sequence>MSNSSPEGRQLATHVVERSEAVQDIGMPQPLYVVIADEADRGTSSYLPQPEEIICNSNMASDVEEREAGVATAEEESVQEALEIFYVPNLSDLTHPQLNTETHRELVPPYVDSHFNSCFGHYPQMEPAGPAEQDASSVDSIEDFLRNVLVENPDGQNASVERGFGDEIWGGDLLQSEMEHVIQFPAADAWESMSGFASVSSSDADAEGAAPLPSQFQVDRQMEASARASWREFSYVDSENSVQMNYMQGSSRTEPIVGSLVAPLESPVWNVSSFDPCAESFPAVINEEPNNEDSLSDGTDNGTGITIRDHQPRYAANANRLVTQGLASRRIRLQIVPGQQMFSMANESGSDMGHNEDDASESTDESVEDTDDNGSEVSVCYNLEKIQHFSPVDDCKGEETPNSAALHLADEFQNKARLLDSDFSRKAGHVSIVKRRLRPKRNDGRDDILKGWSLQLERAKSSFLSVYVVCMAIFIILSLLFVGVWRGL</sequence>
<feature type="region of interest" description="Disordered" evidence="1">
    <location>
        <begin position="344"/>
        <end position="374"/>
    </location>
</feature>
<proteinExistence type="predicted"/>
<dbReference type="STRING" id="337451.A0A443PFI0"/>
<dbReference type="EMBL" id="QPKB01000007">
    <property type="protein sequence ID" value="RWR89519.1"/>
    <property type="molecule type" value="Genomic_DNA"/>
</dbReference>
<dbReference type="OrthoDB" id="10364675at2759"/>
<dbReference type="AlphaFoldDB" id="A0A443PFI0"/>
<keyword evidence="4" id="KW-1185">Reference proteome</keyword>
<comment type="caution">
    <text evidence="3">The sequence shown here is derived from an EMBL/GenBank/DDBJ whole genome shotgun (WGS) entry which is preliminary data.</text>
</comment>